<dbReference type="RefSeq" id="XP_026118251.1">
    <property type="nucleotide sequence ID" value="XM_026262466.1"/>
</dbReference>
<dbReference type="OrthoDB" id="8899248at2759"/>
<feature type="compositionally biased region" description="Acidic residues" evidence="1">
    <location>
        <begin position="160"/>
        <end position="173"/>
    </location>
</feature>
<dbReference type="AlphaFoldDB" id="A0A6P6PAH8"/>
<dbReference type="GeneID" id="113097249"/>
<proteinExistence type="predicted"/>
<feature type="region of interest" description="Disordered" evidence="1">
    <location>
        <begin position="248"/>
        <end position="270"/>
    </location>
</feature>
<evidence type="ECO:0000313" key="3">
    <source>
        <dbReference type="RefSeq" id="XP_026118251.1"/>
    </source>
</evidence>
<keyword evidence="2" id="KW-1185">Reference proteome</keyword>
<gene>
    <name evidence="3" type="primary">LOC113097249</name>
</gene>
<organism evidence="2 3">
    <name type="scientific">Carassius auratus</name>
    <name type="common">Goldfish</name>
    <dbReference type="NCBI Taxonomy" id="7957"/>
    <lineage>
        <taxon>Eukaryota</taxon>
        <taxon>Metazoa</taxon>
        <taxon>Chordata</taxon>
        <taxon>Craniata</taxon>
        <taxon>Vertebrata</taxon>
        <taxon>Euteleostomi</taxon>
        <taxon>Actinopterygii</taxon>
        <taxon>Neopterygii</taxon>
        <taxon>Teleostei</taxon>
        <taxon>Ostariophysi</taxon>
        <taxon>Cypriniformes</taxon>
        <taxon>Cyprinidae</taxon>
        <taxon>Cyprininae</taxon>
        <taxon>Carassius</taxon>
    </lineage>
</organism>
<sequence length="270" mass="30282">MWTSRLRFLSQACCHDRRRALSRALYALRRAIYMRRAQTDAVERRTSAFLLSHSFYQWKNHYESKHLENTFNTAALRKRLVPPSRASVLRTTRSSCDSSSSVCTVQALAALEAGVLEVVMCSVGQETPEQSLDPVDINLAEDTAVRTSVQDAFVIISMEGLEDQEQRDEDGEVDSVHSEEPASSLFPSLEEKSRNLSKRQRETVRFEPTLPALLVLLRSEEQANTIEQQSTMDAFQMDVSSSLQEVERCLGQEAGHQEMSGESPPPAGQG</sequence>
<reference evidence="3" key="1">
    <citation type="submission" date="2025-08" db="UniProtKB">
        <authorList>
            <consortium name="RefSeq"/>
        </authorList>
    </citation>
    <scope>IDENTIFICATION</scope>
    <source>
        <strain evidence="3">Wakin</strain>
        <tissue evidence="3">Muscle</tissue>
    </source>
</reference>
<dbReference type="KEGG" id="caua:113097249"/>
<accession>A0A6P6PAH8</accession>
<feature type="region of interest" description="Disordered" evidence="1">
    <location>
        <begin position="160"/>
        <end position="202"/>
    </location>
</feature>
<feature type="compositionally biased region" description="Basic and acidic residues" evidence="1">
    <location>
        <begin position="189"/>
        <end position="202"/>
    </location>
</feature>
<name>A0A6P6PAH8_CARAU</name>
<dbReference type="Proteomes" id="UP000515129">
    <property type="component" value="Unplaced"/>
</dbReference>
<evidence type="ECO:0000313" key="2">
    <source>
        <dbReference type="Proteomes" id="UP000515129"/>
    </source>
</evidence>
<protein>
    <submittedName>
        <fullName evidence="3">Uncharacterized protein LOC113097249</fullName>
    </submittedName>
</protein>
<evidence type="ECO:0000256" key="1">
    <source>
        <dbReference type="SAM" id="MobiDB-lite"/>
    </source>
</evidence>